<evidence type="ECO:0000259" key="10">
    <source>
        <dbReference type="PROSITE" id="PS52029"/>
    </source>
</evidence>
<dbReference type="CDD" id="cd13432">
    <property type="entry name" value="LDT_IgD_like_2"/>
    <property type="match status" value="1"/>
</dbReference>
<dbReference type="InterPro" id="IPR041280">
    <property type="entry name" value="Big_10"/>
</dbReference>
<keyword evidence="9" id="KW-0732">Signal</keyword>
<keyword evidence="12" id="KW-1185">Reference proteome</keyword>
<keyword evidence="3 7" id="KW-0133">Cell shape</keyword>
<keyword evidence="4 7" id="KW-0573">Peptidoglycan synthesis</keyword>
<evidence type="ECO:0000256" key="2">
    <source>
        <dbReference type="ARBA" id="ARBA00022679"/>
    </source>
</evidence>
<feature type="active site" description="Proton donor/acceptor" evidence="7">
    <location>
        <position position="317"/>
    </location>
</feature>
<gene>
    <name evidence="11" type="ORF">EDD29_1726</name>
</gene>
<dbReference type="InterPro" id="IPR005490">
    <property type="entry name" value="LD_TPept_cat_dom"/>
</dbReference>
<evidence type="ECO:0000256" key="4">
    <source>
        <dbReference type="ARBA" id="ARBA00022984"/>
    </source>
</evidence>
<dbReference type="EMBL" id="RJKE01000001">
    <property type="protein sequence ID" value="ROO84207.1"/>
    <property type="molecule type" value="Genomic_DNA"/>
</dbReference>
<reference evidence="11 12" key="1">
    <citation type="submission" date="2018-11" db="EMBL/GenBank/DDBJ databases">
        <title>Sequencing the genomes of 1000 actinobacteria strains.</title>
        <authorList>
            <person name="Klenk H.-P."/>
        </authorList>
    </citation>
    <scope>NUCLEOTIDE SEQUENCE [LARGE SCALE GENOMIC DNA]</scope>
    <source>
        <strain evidence="11 12">DSM 44254</strain>
    </source>
</reference>
<dbReference type="SUPFAM" id="SSF141523">
    <property type="entry name" value="L,D-transpeptidase catalytic domain-like"/>
    <property type="match status" value="1"/>
</dbReference>
<evidence type="ECO:0000256" key="7">
    <source>
        <dbReference type="PROSITE-ProRule" id="PRU01373"/>
    </source>
</evidence>
<dbReference type="GO" id="GO:0071555">
    <property type="term" value="P:cell wall organization"/>
    <property type="evidence" value="ECO:0007669"/>
    <property type="project" value="UniProtKB-UniRule"/>
</dbReference>
<dbReference type="Pfam" id="PF03734">
    <property type="entry name" value="YkuD"/>
    <property type="match status" value="1"/>
</dbReference>
<protein>
    <submittedName>
        <fullName evidence="11">Lipoprotein-anchoring transpeptidase ErfK/SrfK</fullName>
    </submittedName>
</protein>
<dbReference type="PROSITE" id="PS52029">
    <property type="entry name" value="LD_TPASE"/>
    <property type="match status" value="1"/>
</dbReference>
<evidence type="ECO:0000313" key="11">
    <source>
        <dbReference type="EMBL" id="ROO84207.1"/>
    </source>
</evidence>
<dbReference type="InterPro" id="IPR038063">
    <property type="entry name" value="Transpep_catalytic_dom"/>
</dbReference>
<evidence type="ECO:0000256" key="5">
    <source>
        <dbReference type="ARBA" id="ARBA00023315"/>
    </source>
</evidence>
<name>A0A3N1CSD2_9ACTN</name>
<organism evidence="11 12">
    <name type="scientific">Actinocorallia herbida</name>
    <dbReference type="NCBI Taxonomy" id="58109"/>
    <lineage>
        <taxon>Bacteria</taxon>
        <taxon>Bacillati</taxon>
        <taxon>Actinomycetota</taxon>
        <taxon>Actinomycetes</taxon>
        <taxon>Streptosporangiales</taxon>
        <taxon>Thermomonosporaceae</taxon>
        <taxon>Actinocorallia</taxon>
    </lineage>
</organism>
<feature type="signal peptide" evidence="9">
    <location>
        <begin position="1"/>
        <end position="19"/>
    </location>
</feature>
<dbReference type="GO" id="GO:0071972">
    <property type="term" value="F:peptidoglycan L,D-transpeptidase activity"/>
    <property type="evidence" value="ECO:0007669"/>
    <property type="project" value="TreeGrafter"/>
</dbReference>
<dbReference type="PROSITE" id="PS51257">
    <property type="entry name" value="PROKAR_LIPOPROTEIN"/>
    <property type="match status" value="1"/>
</dbReference>
<dbReference type="PANTHER" id="PTHR30582:SF2">
    <property type="entry name" value="L,D-TRANSPEPTIDASE YCIB-RELATED"/>
    <property type="match status" value="1"/>
</dbReference>
<accession>A0A3N1CSD2</accession>
<dbReference type="CDD" id="cd16913">
    <property type="entry name" value="YkuD_like"/>
    <property type="match status" value="1"/>
</dbReference>
<keyword evidence="6 7" id="KW-0961">Cell wall biogenesis/degradation</keyword>
<dbReference type="Pfam" id="PF17964">
    <property type="entry name" value="Big_10"/>
    <property type="match status" value="1"/>
</dbReference>
<dbReference type="Gene3D" id="2.60.40.3780">
    <property type="match status" value="1"/>
</dbReference>
<evidence type="ECO:0000256" key="3">
    <source>
        <dbReference type="ARBA" id="ARBA00022960"/>
    </source>
</evidence>
<evidence type="ECO:0000313" key="12">
    <source>
        <dbReference type="Proteomes" id="UP000272400"/>
    </source>
</evidence>
<feature type="chain" id="PRO_5039664996" evidence="9">
    <location>
        <begin position="20"/>
        <end position="417"/>
    </location>
</feature>
<dbReference type="AlphaFoldDB" id="A0A3N1CSD2"/>
<dbReference type="GO" id="GO:0005576">
    <property type="term" value="C:extracellular region"/>
    <property type="evidence" value="ECO:0007669"/>
    <property type="project" value="TreeGrafter"/>
</dbReference>
<dbReference type="UniPathway" id="UPA00219"/>
<evidence type="ECO:0000256" key="8">
    <source>
        <dbReference type="SAM" id="MobiDB-lite"/>
    </source>
</evidence>
<feature type="active site" description="Nucleophile" evidence="7">
    <location>
        <position position="335"/>
    </location>
</feature>
<dbReference type="Gene3D" id="2.40.440.10">
    <property type="entry name" value="L,D-transpeptidase catalytic domain-like"/>
    <property type="match status" value="1"/>
</dbReference>
<dbReference type="Gene3D" id="2.60.40.3710">
    <property type="match status" value="1"/>
</dbReference>
<evidence type="ECO:0000256" key="1">
    <source>
        <dbReference type="ARBA" id="ARBA00004752"/>
    </source>
</evidence>
<keyword evidence="2" id="KW-0808">Transferase</keyword>
<feature type="region of interest" description="Disordered" evidence="8">
    <location>
        <begin position="394"/>
        <end position="417"/>
    </location>
</feature>
<feature type="domain" description="L,D-TPase catalytic" evidence="10">
    <location>
        <begin position="233"/>
        <end position="359"/>
    </location>
</feature>
<comment type="caution">
    <text evidence="11">The sequence shown here is derived from an EMBL/GenBank/DDBJ whole genome shotgun (WGS) entry which is preliminary data.</text>
</comment>
<dbReference type="GO" id="GO:0018104">
    <property type="term" value="P:peptidoglycan-protein cross-linking"/>
    <property type="evidence" value="ECO:0007669"/>
    <property type="project" value="TreeGrafter"/>
</dbReference>
<evidence type="ECO:0000256" key="6">
    <source>
        <dbReference type="ARBA" id="ARBA00023316"/>
    </source>
</evidence>
<dbReference type="GO" id="GO:0008360">
    <property type="term" value="P:regulation of cell shape"/>
    <property type="evidence" value="ECO:0007669"/>
    <property type="project" value="UniProtKB-UniRule"/>
</dbReference>
<sequence length="417" mass="44097">MRVMRGSTRSAGVVGLVVAALVAAGCSGNPITGEEAEPPVVTITPADGTGEVKPEDGVTVKAADGTLTSVKVQVKGKDVKGALSADGTTWTAERALVPNASYTVEATATGEESKTTTATSAFTTLKPESTFGLQANIPLSNWTVGVGMPILITFTDDIKDKKAVESALKVKSDEPVEGAWYWYTDNQVIFRGKKYWKAHQKVKVTGSLAGVKSADGTYGTKDFEINFKVGSANISKVNTDTHRMVVEIDGEKVRDVGISAGNETAYKYTTTSGVHVTQEKENPVKMTAPGLNPGDSGYYEEIVDHAVRISNSGEYVHSAPWSVGSQGNANVSHGCINAGPEFAEWYYNQSKWGDIVTVTGTNRELEYDNGYGYWQKSWKDWVLGSAFDAPVTTDGATPGTAAGTAETPAPAATSTAP</sequence>
<proteinExistence type="predicted"/>
<dbReference type="Proteomes" id="UP000272400">
    <property type="component" value="Unassembled WGS sequence"/>
</dbReference>
<dbReference type="InterPro" id="IPR050979">
    <property type="entry name" value="LD-transpeptidase"/>
</dbReference>
<comment type="pathway">
    <text evidence="1 7">Cell wall biogenesis; peptidoglycan biosynthesis.</text>
</comment>
<evidence type="ECO:0000256" key="9">
    <source>
        <dbReference type="SAM" id="SignalP"/>
    </source>
</evidence>
<keyword evidence="5" id="KW-0012">Acyltransferase</keyword>
<keyword evidence="11" id="KW-0449">Lipoprotein</keyword>
<dbReference type="PANTHER" id="PTHR30582">
    <property type="entry name" value="L,D-TRANSPEPTIDASE"/>
    <property type="match status" value="1"/>
</dbReference>
<dbReference type="GO" id="GO:0016746">
    <property type="term" value="F:acyltransferase activity"/>
    <property type="evidence" value="ECO:0007669"/>
    <property type="project" value="UniProtKB-KW"/>
</dbReference>